<evidence type="ECO:0000313" key="2">
    <source>
        <dbReference type="Proteomes" id="UP001162501"/>
    </source>
</evidence>
<gene>
    <name evidence="1" type="ORF">MRATA1EN22A_LOCUS4522</name>
</gene>
<evidence type="ECO:0000313" key="1">
    <source>
        <dbReference type="EMBL" id="CAM9579079.1"/>
    </source>
</evidence>
<dbReference type="Proteomes" id="UP001162501">
    <property type="component" value="Chromosome 12"/>
</dbReference>
<accession>A0AC59YCQ3</accession>
<protein>
    <submittedName>
        <fullName evidence="1">Uncharacterized protein</fullName>
    </submittedName>
</protein>
<name>A0AC59YCQ3_RANTA</name>
<organism evidence="1 2">
    <name type="scientific">Rangifer tarandus platyrhynchus</name>
    <name type="common">Svalbard reindeer</name>
    <dbReference type="NCBI Taxonomy" id="3082113"/>
    <lineage>
        <taxon>Eukaryota</taxon>
        <taxon>Metazoa</taxon>
        <taxon>Chordata</taxon>
        <taxon>Craniata</taxon>
        <taxon>Vertebrata</taxon>
        <taxon>Euteleostomi</taxon>
        <taxon>Mammalia</taxon>
        <taxon>Eutheria</taxon>
        <taxon>Laurasiatheria</taxon>
        <taxon>Artiodactyla</taxon>
        <taxon>Ruminantia</taxon>
        <taxon>Pecora</taxon>
        <taxon>Cervidae</taxon>
        <taxon>Odocoileinae</taxon>
        <taxon>Rangifer</taxon>
    </lineage>
</organism>
<proteinExistence type="predicted"/>
<dbReference type="EMBL" id="OX596096">
    <property type="protein sequence ID" value="CAM9579079.1"/>
    <property type="molecule type" value="Genomic_DNA"/>
</dbReference>
<sequence length="136" mass="15459">MQHDFVFPSLIRGRIKFSTPLNLSMSWDCIKQQNTVGGGKEPACQCRRPKRRGVDPWVGEISWRRARQPTPEPGESHGQGSLAAYSPWGHKDSDTTEWLTYTHTPCTSQQAFHFCSFFLISVSAMPFHCSCTQIRL</sequence>
<reference evidence="1" key="1">
    <citation type="submission" date="2023-05" db="EMBL/GenBank/DDBJ databases">
        <authorList>
            <consortium name="ELIXIR-Norway"/>
        </authorList>
    </citation>
    <scope>NUCLEOTIDE SEQUENCE</scope>
</reference>
<reference evidence="1" key="2">
    <citation type="submission" date="2025-03" db="EMBL/GenBank/DDBJ databases">
        <authorList>
            <consortium name="ELIXIR-Norway"/>
            <consortium name="Elixir Norway"/>
        </authorList>
    </citation>
    <scope>NUCLEOTIDE SEQUENCE</scope>
</reference>